<dbReference type="InterPro" id="IPR021800">
    <property type="entry name" value="DUF3369"/>
</dbReference>
<feature type="domain" description="HD-GYP" evidence="3">
    <location>
        <begin position="311"/>
        <end position="508"/>
    </location>
</feature>
<dbReference type="SMART" id="SM00471">
    <property type="entry name" value="HDc"/>
    <property type="match status" value="1"/>
</dbReference>
<gene>
    <name evidence="4" type="ORF">ACFOOG_05700</name>
</gene>
<dbReference type="InterPro" id="IPR011006">
    <property type="entry name" value="CheY-like_superfamily"/>
</dbReference>
<dbReference type="Proteomes" id="UP001595617">
    <property type="component" value="Unassembled WGS sequence"/>
</dbReference>
<organism evidence="4 5">
    <name type="scientific">Saccharospirillum mangrovi</name>
    <dbReference type="NCBI Taxonomy" id="2161747"/>
    <lineage>
        <taxon>Bacteria</taxon>
        <taxon>Pseudomonadati</taxon>
        <taxon>Pseudomonadota</taxon>
        <taxon>Gammaproteobacteria</taxon>
        <taxon>Oceanospirillales</taxon>
        <taxon>Saccharospirillaceae</taxon>
        <taxon>Saccharospirillum</taxon>
    </lineage>
</organism>
<dbReference type="SUPFAM" id="SSF52172">
    <property type="entry name" value="CheY-like"/>
    <property type="match status" value="1"/>
</dbReference>
<sequence length="510" mass="57211">MTENMVFATESATDATQGEVWKILIVDNEPSVHQVTQLALKQYRIEGRALHLLSAYSAQEALQVLQLEPDVALALIDVVMETDNAGLDLVHAIRRQLHMADIRLVLRTGQPGQAPEHEVIEDYDINDYKEKTDLTRQKLRTLCYSTVRAYRDLRLIRQQQSGLRNVLLATRKTLAAANLTTFGDVVQEQLTALFGIPTPELWGITLVPDDGSGYSYLHVLQAENQNVVVGYQSNIKQLPGSLRSLIAAAMATTRAQHNEQYYMVYQHSAPELHAFLLVRMSEPSGYQRELVSLYGANLLLIYQSLLLREEIVDTQKELVNRLGNAVEMRSKETGAHVQRVGLIAEKLGEYYGLNSYQCELLRHAAPLHDLGKVAIPDAVLNKPGKLDPAEWSVMKQHAQMGHDILAQSKRPILRMAASIALTHHEYWDGNGYPNGISGSAIPIEGRITALADVFDALGSTRCYKTPWNESAIKNFLHDHSGKQFEPKLVSILLSKWEEFTDIRRTYPDAD</sequence>
<dbReference type="Gene3D" id="3.40.50.2300">
    <property type="match status" value="1"/>
</dbReference>
<dbReference type="InterPro" id="IPR001789">
    <property type="entry name" value="Sig_transdc_resp-reg_receiver"/>
</dbReference>
<comment type="caution">
    <text evidence="4">The sequence shown here is derived from an EMBL/GenBank/DDBJ whole genome shotgun (WGS) entry which is preliminary data.</text>
</comment>
<dbReference type="PROSITE" id="PS51832">
    <property type="entry name" value="HD_GYP"/>
    <property type="match status" value="1"/>
</dbReference>
<evidence type="ECO:0000313" key="4">
    <source>
        <dbReference type="EMBL" id="MFC3852326.1"/>
    </source>
</evidence>
<dbReference type="EMBL" id="JBHRYR010000002">
    <property type="protein sequence ID" value="MFC3852326.1"/>
    <property type="molecule type" value="Genomic_DNA"/>
</dbReference>
<proteinExistence type="predicted"/>
<accession>A0ABV7ZVY7</accession>
<dbReference type="PROSITE" id="PS50110">
    <property type="entry name" value="RESPONSE_REGULATORY"/>
    <property type="match status" value="1"/>
</dbReference>
<evidence type="ECO:0000256" key="1">
    <source>
        <dbReference type="PROSITE-ProRule" id="PRU00169"/>
    </source>
</evidence>
<evidence type="ECO:0000259" key="2">
    <source>
        <dbReference type="PROSITE" id="PS50110"/>
    </source>
</evidence>
<feature type="domain" description="Response regulatory" evidence="2">
    <location>
        <begin position="22"/>
        <end position="146"/>
    </location>
</feature>
<dbReference type="CDD" id="cd00077">
    <property type="entry name" value="HDc"/>
    <property type="match status" value="1"/>
</dbReference>
<dbReference type="InterPro" id="IPR052020">
    <property type="entry name" value="Cyclic_di-GMP/3'3'-cGAMP_PDE"/>
</dbReference>
<dbReference type="PANTHER" id="PTHR45228:SF9">
    <property type="entry name" value="3'3'-CGAMP-SPECIFIC PHOSPHODIESTERASE 2"/>
    <property type="match status" value="1"/>
</dbReference>
<dbReference type="PANTHER" id="PTHR45228">
    <property type="entry name" value="CYCLIC DI-GMP PHOSPHODIESTERASE TM_0186-RELATED"/>
    <property type="match status" value="1"/>
</dbReference>
<reference evidence="5" key="1">
    <citation type="journal article" date="2019" name="Int. J. Syst. Evol. Microbiol.">
        <title>The Global Catalogue of Microorganisms (GCM) 10K type strain sequencing project: providing services to taxonomists for standard genome sequencing and annotation.</title>
        <authorList>
            <consortium name="The Broad Institute Genomics Platform"/>
            <consortium name="The Broad Institute Genome Sequencing Center for Infectious Disease"/>
            <person name="Wu L."/>
            <person name="Ma J."/>
        </authorList>
    </citation>
    <scope>NUCLEOTIDE SEQUENCE [LARGE SCALE GENOMIC DNA]</scope>
    <source>
        <strain evidence="5">IBRC 10765</strain>
    </source>
</reference>
<protein>
    <submittedName>
        <fullName evidence="4">HD domain-containing phosphohydrolase</fullName>
    </submittedName>
</protein>
<feature type="modified residue" description="4-aspartylphosphate" evidence="1">
    <location>
        <position position="77"/>
    </location>
</feature>
<dbReference type="Pfam" id="PF11849">
    <property type="entry name" value="DUF3369"/>
    <property type="match status" value="1"/>
</dbReference>
<keyword evidence="5" id="KW-1185">Reference proteome</keyword>
<dbReference type="SUPFAM" id="SSF109604">
    <property type="entry name" value="HD-domain/PDEase-like"/>
    <property type="match status" value="1"/>
</dbReference>
<dbReference type="InterPro" id="IPR037522">
    <property type="entry name" value="HD_GYP_dom"/>
</dbReference>
<dbReference type="Pfam" id="PF13487">
    <property type="entry name" value="HD_5"/>
    <property type="match status" value="1"/>
</dbReference>
<keyword evidence="1" id="KW-0597">Phosphoprotein</keyword>
<dbReference type="InterPro" id="IPR003607">
    <property type="entry name" value="HD/PDEase_dom"/>
</dbReference>
<evidence type="ECO:0000259" key="3">
    <source>
        <dbReference type="PROSITE" id="PS51832"/>
    </source>
</evidence>
<name>A0ABV7ZVY7_9GAMM</name>
<dbReference type="Gene3D" id="1.10.3210.10">
    <property type="entry name" value="Hypothetical protein af1432"/>
    <property type="match status" value="1"/>
</dbReference>
<dbReference type="RefSeq" id="WP_380694351.1">
    <property type="nucleotide sequence ID" value="NZ_JBHRYR010000002.1"/>
</dbReference>
<evidence type="ECO:0000313" key="5">
    <source>
        <dbReference type="Proteomes" id="UP001595617"/>
    </source>
</evidence>